<evidence type="ECO:0000259" key="1">
    <source>
        <dbReference type="Pfam" id="PF00085"/>
    </source>
</evidence>
<name>A0A0D2JAW1_9BACT</name>
<keyword evidence="3" id="KW-1185">Reference proteome</keyword>
<dbReference type="InterPro" id="IPR036249">
    <property type="entry name" value="Thioredoxin-like_sf"/>
</dbReference>
<dbReference type="Gene3D" id="3.40.30.10">
    <property type="entry name" value="Glutaredoxin"/>
    <property type="match status" value="1"/>
</dbReference>
<evidence type="ECO:0000313" key="3">
    <source>
        <dbReference type="Proteomes" id="UP000032233"/>
    </source>
</evidence>
<dbReference type="InterPro" id="IPR013766">
    <property type="entry name" value="Thioredoxin_domain"/>
</dbReference>
<evidence type="ECO:0000313" key="2">
    <source>
        <dbReference type="EMBL" id="KIX12866.1"/>
    </source>
</evidence>
<sequence>MNLDSAAFKDWIASHEGLVIFHKKLCPHCKVMRTVLTKVKAQMPDIALAAVDSEEQPEIMKMAGVEHVPTLCAVKGGQVRGRQTGVFNPRETMAFYSKA</sequence>
<accession>A0A0D2JAW1</accession>
<protein>
    <submittedName>
        <fullName evidence="2">Thioredoxin</fullName>
    </submittedName>
</protein>
<feature type="domain" description="Thioredoxin" evidence="1">
    <location>
        <begin position="3"/>
        <end position="89"/>
    </location>
</feature>
<dbReference type="SUPFAM" id="SSF52833">
    <property type="entry name" value="Thioredoxin-like"/>
    <property type="match status" value="1"/>
</dbReference>
<dbReference type="CDD" id="cd02947">
    <property type="entry name" value="TRX_family"/>
    <property type="match status" value="1"/>
</dbReference>
<dbReference type="EMBL" id="AZAC01000022">
    <property type="protein sequence ID" value="KIX12866.1"/>
    <property type="molecule type" value="Genomic_DNA"/>
</dbReference>
<comment type="caution">
    <text evidence="2">The sequence shown here is derived from an EMBL/GenBank/DDBJ whole genome shotgun (WGS) entry which is preliminary data.</text>
</comment>
<proteinExistence type="predicted"/>
<reference evidence="2 3" key="1">
    <citation type="submission" date="2013-11" db="EMBL/GenBank/DDBJ databases">
        <title>Metagenomic analysis of a methanogenic consortium involved in long chain n-alkane degradation.</title>
        <authorList>
            <person name="Davidova I.A."/>
            <person name="Callaghan A.V."/>
            <person name="Wawrik B."/>
            <person name="Pruitt S."/>
            <person name="Marks C."/>
            <person name="Duncan K.E."/>
            <person name="Suflita J.M."/>
        </authorList>
    </citation>
    <scope>NUCLEOTIDE SEQUENCE [LARGE SCALE GENOMIC DNA]</scope>
    <source>
        <strain evidence="2 3">SPR</strain>
    </source>
</reference>
<dbReference type="Proteomes" id="UP000032233">
    <property type="component" value="Unassembled WGS sequence"/>
</dbReference>
<dbReference type="STRING" id="1429043.X474_16855"/>
<organism evidence="2 3">
    <name type="scientific">Dethiosulfatarculus sandiegensis</name>
    <dbReference type="NCBI Taxonomy" id="1429043"/>
    <lineage>
        <taxon>Bacteria</taxon>
        <taxon>Pseudomonadati</taxon>
        <taxon>Thermodesulfobacteriota</taxon>
        <taxon>Desulfarculia</taxon>
        <taxon>Desulfarculales</taxon>
        <taxon>Desulfarculaceae</taxon>
        <taxon>Dethiosulfatarculus</taxon>
    </lineage>
</organism>
<dbReference type="AlphaFoldDB" id="A0A0D2JAW1"/>
<dbReference type="InParanoid" id="A0A0D2JAW1"/>
<gene>
    <name evidence="2" type="ORF">X474_16855</name>
</gene>
<dbReference type="Pfam" id="PF00085">
    <property type="entry name" value="Thioredoxin"/>
    <property type="match status" value="1"/>
</dbReference>